<dbReference type="EC" id="4.2.1.20" evidence="8"/>
<sequence length="269" mass="29923">MNLISEVLQKKRQDSQCALIPFVTAGYPSIDLTIEALFMLDKQGADVIELGIPYSDALADGPLIQRASKVALDNGVYIDQVLFILSKIQSKIVVPIIIFTYYNPILVRGLSHFIQEISELGVKGLIIPDLPIEETEYVLDLCYFYKLELIFFVSPTSSKKRITNIVAQAPGCVYLVSSTGVTGIRDDISSDIYYISEHINSQTDKVIMLGFGISSPFQVANILKTSLHIDAIVIGSAFTNILSYYSHHNSIDVIQKLGYFCKQIKEVMI</sequence>
<dbReference type="SUPFAM" id="SSF51366">
    <property type="entry name" value="Ribulose-phoshate binding barrel"/>
    <property type="match status" value="1"/>
</dbReference>
<evidence type="ECO:0000256" key="3">
    <source>
        <dbReference type="ARBA" id="ARBA00022605"/>
    </source>
</evidence>
<dbReference type="PANTHER" id="PTHR43406">
    <property type="entry name" value="TRYPTOPHAN SYNTHASE, ALPHA CHAIN"/>
    <property type="match status" value="1"/>
</dbReference>
<evidence type="ECO:0000256" key="2">
    <source>
        <dbReference type="ARBA" id="ARBA00011270"/>
    </source>
</evidence>
<dbReference type="Gene3D" id="3.20.20.70">
    <property type="entry name" value="Aldolase class I"/>
    <property type="match status" value="1"/>
</dbReference>
<protein>
    <recommendedName>
        <fullName evidence="8">Tryptophan synthase alpha chain</fullName>
        <ecNumber evidence="8">4.2.1.20</ecNumber>
    </recommendedName>
</protein>
<gene>
    <name evidence="8 10" type="primary">trpA</name>
</gene>
<dbReference type="Pfam" id="PF00290">
    <property type="entry name" value="Trp_syntA"/>
    <property type="match status" value="1"/>
</dbReference>
<dbReference type="HAMAP" id="MF_00131">
    <property type="entry name" value="Trp_synth_alpha"/>
    <property type="match status" value="1"/>
</dbReference>
<name>A0A1Z1MN42_9FLOR</name>
<keyword evidence="4 8" id="KW-0822">Tryptophan biosynthesis</keyword>
<keyword evidence="3 8" id="KW-0028">Amino-acid biosynthesis</keyword>
<evidence type="ECO:0000256" key="5">
    <source>
        <dbReference type="ARBA" id="ARBA00023141"/>
    </source>
</evidence>
<dbReference type="CDD" id="cd04724">
    <property type="entry name" value="Tryptophan_synthase_alpha"/>
    <property type="match status" value="1"/>
</dbReference>
<feature type="active site" description="Proton acceptor" evidence="8">
    <location>
        <position position="60"/>
    </location>
</feature>
<keyword evidence="6 8" id="KW-0456">Lyase</keyword>
<evidence type="ECO:0000256" key="6">
    <source>
        <dbReference type="ARBA" id="ARBA00023239"/>
    </source>
</evidence>
<evidence type="ECO:0000313" key="10">
    <source>
        <dbReference type="EMBL" id="ARW67181.1"/>
    </source>
</evidence>
<evidence type="ECO:0000256" key="9">
    <source>
        <dbReference type="RuleBase" id="RU003662"/>
    </source>
</evidence>
<dbReference type="GO" id="GO:0009507">
    <property type="term" value="C:chloroplast"/>
    <property type="evidence" value="ECO:0007669"/>
    <property type="project" value="UniProtKB-SubCell"/>
</dbReference>
<keyword evidence="5 8" id="KW-0057">Aromatic amino acid biosynthesis</keyword>
<dbReference type="PROSITE" id="PS00167">
    <property type="entry name" value="TRP_SYNTHASE_ALPHA"/>
    <property type="match status" value="1"/>
</dbReference>
<comment type="subcellular location">
    <subcellularLocation>
        <location evidence="8">Plastid</location>
        <location evidence="8">Chloroplast</location>
    </subcellularLocation>
</comment>
<keyword evidence="10" id="KW-0934">Plastid</keyword>
<dbReference type="GeneID" id="33360453"/>
<proteinExistence type="inferred from homology"/>
<dbReference type="NCBIfam" id="TIGR00262">
    <property type="entry name" value="trpA"/>
    <property type="match status" value="1"/>
</dbReference>
<organism evidence="10">
    <name type="scientific">Gredgaria maugeana</name>
    <dbReference type="NCBI Taxonomy" id="2007213"/>
    <lineage>
        <taxon>Eukaryota</taxon>
        <taxon>Rhodophyta</taxon>
        <taxon>Florideophyceae</taxon>
        <taxon>Rhodymeniophycidae</taxon>
        <taxon>Ceramiales</taxon>
        <taxon>Rhodomelaceae</taxon>
        <taxon>Herposiphonieae</taxon>
        <taxon>Gredgaria</taxon>
    </lineage>
</organism>
<evidence type="ECO:0000256" key="7">
    <source>
        <dbReference type="ARBA" id="ARBA00049047"/>
    </source>
</evidence>
<reference evidence="10" key="1">
    <citation type="journal article" date="2017" name="J. Phycol.">
        <title>Analysis of chloroplast genomes and a supermatrix inform reclassification of the Rhodomelaceae (Rhodophyta).</title>
        <authorList>
            <person name="Diaz-Tapia P."/>
            <person name="Maggs C.A."/>
            <person name="West J.A."/>
            <person name="Verbruggen H."/>
        </authorList>
    </citation>
    <scope>NUCLEOTIDE SEQUENCE</scope>
    <source>
        <strain evidence="10">PD1230</strain>
    </source>
</reference>
<dbReference type="UniPathway" id="UPA00035">
    <property type="reaction ID" value="UER00044"/>
</dbReference>
<dbReference type="AlphaFoldDB" id="A0A1Z1MN42"/>
<comment type="pathway">
    <text evidence="1 8">Amino-acid biosynthesis; L-tryptophan biosynthesis; L-tryptophan from chorismate: step 5/5.</text>
</comment>
<comment type="catalytic activity">
    <reaction evidence="7 8">
        <text>(1S,2R)-1-C-(indol-3-yl)glycerol 3-phosphate + L-serine = D-glyceraldehyde 3-phosphate + L-tryptophan + H2O</text>
        <dbReference type="Rhea" id="RHEA:10532"/>
        <dbReference type="ChEBI" id="CHEBI:15377"/>
        <dbReference type="ChEBI" id="CHEBI:33384"/>
        <dbReference type="ChEBI" id="CHEBI:57912"/>
        <dbReference type="ChEBI" id="CHEBI:58866"/>
        <dbReference type="ChEBI" id="CHEBI:59776"/>
        <dbReference type="EC" id="4.2.1.20"/>
    </reaction>
</comment>
<dbReference type="InterPro" id="IPR002028">
    <property type="entry name" value="Trp_synthase_suA"/>
</dbReference>
<dbReference type="GO" id="GO:0004834">
    <property type="term" value="F:tryptophan synthase activity"/>
    <property type="evidence" value="ECO:0007669"/>
    <property type="project" value="UniProtKB-UniRule"/>
</dbReference>
<feature type="active site" description="Proton acceptor" evidence="8">
    <location>
        <position position="49"/>
    </location>
</feature>
<dbReference type="GO" id="GO:0005829">
    <property type="term" value="C:cytosol"/>
    <property type="evidence" value="ECO:0007669"/>
    <property type="project" value="TreeGrafter"/>
</dbReference>
<comment type="similarity">
    <text evidence="8 9">Belongs to the TrpA family.</text>
</comment>
<dbReference type="InterPro" id="IPR011060">
    <property type="entry name" value="RibuloseP-bd_barrel"/>
</dbReference>
<comment type="subunit">
    <text evidence="2 8">Tetramer of two alpha and two beta chains.</text>
</comment>
<geneLocation type="chloroplast" evidence="10"/>
<dbReference type="InterPro" id="IPR018204">
    <property type="entry name" value="Trp_synthase_alpha_AS"/>
</dbReference>
<comment type="function">
    <text evidence="8">The alpha subunit is responsible for the aldol cleavage of indoleglycerol phosphate to indole and glyceraldehyde 3-phosphate.</text>
</comment>
<dbReference type="EMBL" id="MF101446">
    <property type="protein sequence ID" value="ARW67181.1"/>
    <property type="molecule type" value="Genomic_DNA"/>
</dbReference>
<dbReference type="RefSeq" id="YP_009397995.1">
    <property type="nucleotide sequence ID" value="NC_035290.1"/>
</dbReference>
<dbReference type="PANTHER" id="PTHR43406:SF1">
    <property type="entry name" value="TRYPTOPHAN SYNTHASE ALPHA CHAIN, CHLOROPLASTIC"/>
    <property type="match status" value="1"/>
</dbReference>
<evidence type="ECO:0000256" key="4">
    <source>
        <dbReference type="ARBA" id="ARBA00022822"/>
    </source>
</evidence>
<dbReference type="InterPro" id="IPR013785">
    <property type="entry name" value="Aldolase_TIM"/>
</dbReference>
<keyword evidence="10" id="KW-0150">Chloroplast</keyword>
<evidence type="ECO:0000256" key="8">
    <source>
        <dbReference type="HAMAP-Rule" id="MF_00131"/>
    </source>
</evidence>
<accession>A0A1Z1MN42</accession>
<evidence type="ECO:0000256" key="1">
    <source>
        <dbReference type="ARBA" id="ARBA00004733"/>
    </source>
</evidence>